<comment type="similarity">
    <text evidence="2">Belongs to the methyl-accepting chemotaxis (MCP) protein family.</text>
</comment>
<evidence type="ECO:0000313" key="6">
    <source>
        <dbReference type="EMBL" id="QIK41089.1"/>
    </source>
</evidence>
<dbReference type="InterPro" id="IPR013655">
    <property type="entry name" value="PAS_fold_3"/>
</dbReference>
<keyword evidence="1" id="KW-0145">Chemotaxis</keyword>
<evidence type="ECO:0000259" key="5">
    <source>
        <dbReference type="PROSITE" id="PS50113"/>
    </source>
</evidence>
<protein>
    <submittedName>
        <fullName evidence="6">PAS domain-containing protein</fullName>
    </submittedName>
</protein>
<dbReference type="Gene3D" id="3.30.450.20">
    <property type="entry name" value="PAS domain"/>
    <property type="match status" value="1"/>
</dbReference>
<dbReference type="PROSITE" id="PS50111">
    <property type="entry name" value="CHEMOTAXIS_TRANSDUC_2"/>
    <property type="match status" value="1"/>
</dbReference>
<proteinExistence type="inferred from homology"/>
<dbReference type="InterPro" id="IPR000014">
    <property type="entry name" value="PAS"/>
</dbReference>
<feature type="domain" description="Methyl-accepting transducer" evidence="4">
    <location>
        <begin position="169"/>
        <end position="236"/>
    </location>
</feature>
<sequence length="269" mass="29881">MSDIATPVYGFFMADDQFLKKEEIRMVEQMEHSSNGTLDRFEAMISHLPGMLFRCHVRNGLPLIWIGGRIKETTGFGHADLLNNMGGAWSRLIHCDDQDRVVAEISAAMEAHENWQSNFRIVCRNGKQAWVRGMGGGVYDSDGRPHSLEGVIIDMTSQMEEKEDWQDRVQRARERTVQIVEATSDMLETLQSLSVLSINASIEAARAGDAGRGFSVVAQEMNRLAARAESTATAIRRATGSERGKTSDILHKTELSLSRSMTGTHPAQV</sequence>
<dbReference type="GO" id="GO:0016020">
    <property type="term" value="C:membrane"/>
    <property type="evidence" value="ECO:0007669"/>
    <property type="project" value="InterPro"/>
</dbReference>
<dbReference type="AlphaFoldDB" id="A0A6G7VM20"/>
<dbReference type="Pfam" id="PF08447">
    <property type="entry name" value="PAS_3"/>
    <property type="match status" value="1"/>
</dbReference>
<dbReference type="PANTHER" id="PTHR43531">
    <property type="entry name" value="PROTEIN ICFG"/>
    <property type="match status" value="1"/>
</dbReference>
<dbReference type="InterPro" id="IPR000700">
    <property type="entry name" value="PAS-assoc_C"/>
</dbReference>
<evidence type="ECO:0000259" key="4">
    <source>
        <dbReference type="PROSITE" id="PS50111"/>
    </source>
</evidence>
<gene>
    <name evidence="6" type="ORF">G8E03_10100</name>
</gene>
<evidence type="ECO:0000256" key="1">
    <source>
        <dbReference type="ARBA" id="ARBA00022500"/>
    </source>
</evidence>
<dbReference type="CDD" id="cd00130">
    <property type="entry name" value="PAS"/>
    <property type="match status" value="1"/>
</dbReference>
<dbReference type="InterPro" id="IPR004089">
    <property type="entry name" value="MCPsignal_dom"/>
</dbReference>
<dbReference type="Proteomes" id="UP000500791">
    <property type="component" value="Chromosome"/>
</dbReference>
<evidence type="ECO:0000313" key="7">
    <source>
        <dbReference type="Proteomes" id="UP000500791"/>
    </source>
</evidence>
<keyword evidence="3" id="KW-0807">Transducer</keyword>
<organism evidence="6 7">
    <name type="scientific">Pontivivens nitratireducens</name>
    <dbReference type="NCBI Taxonomy" id="2758038"/>
    <lineage>
        <taxon>Bacteria</taxon>
        <taxon>Pseudomonadati</taxon>
        <taxon>Pseudomonadota</taxon>
        <taxon>Alphaproteobacteria</taxon>
        <taxon>Rhodobacterales</taxon>
        <taxon>Paracoccaceae</taxon>
        <taxon>Pontivivens</taxon>
    </lineage>
</organism>
<feature type="domain" description="PAC" evidence="5">
    <location>
        <begin position="115"/>
        <end position="167"/>
    </location>
</feature>
<dbReference type="Pfam" id="PF00015">
    <property type="entry name" value="MCPsignal"/>
    <property type="match status" value="1"/>
</dbReference>
<dbReference type="Gene3D" id="6.10.250.3200">
    <property type="match status" value="1"/>
</dbReference>
<evidence type="ECO:0000256" key="2">
    <source>
        <dbReference type="ARBA" id="ARBA00029447"/>
    </source>
</evidence>
<evidence type="ECO:0000256" key="3">
    <source>
        <dbReference type="PROSITE-ProRule" id="PRU00284"/>
    </source>
</evidence>
<accession>A0A6G7VM20</accession>
<dbReference type="InterPro" id="IPR035965">
    <property type="entry name" value="PAS-like_dom_sf"/>
</dbReference>
<dbReference type="GO" id="GO:0007165">
    <property type="term" value="P:signal transduction"/>
    <property type="evidence" value="ECO:0007669"/>
    <property type="project" value="UniProtKB-KW"/>
</dbReference>
<dbReference type="NCBIfam" id="TIGR00229">
    <property type="entry name" value="sensory_box"/>
    <property type="match status" value="1"/>
</dbReference>
<dbReference type="SUPFAM" id="SSF58104">
    <property type="entry name" value="Methyl-accepting chemotaxis protein (MCP) signaling domain"/>
    <property type="match status" value="1"/>
</dbReference>
<dbReference type="PROSITE" id="PS50113">
    <property type="entry name" value="PAC"/>
    <property type="match status" value="1"/>
</dbReference>
<reference evidence="6 7" key="1">
    <citation type="submission" date="2020-03" db="EMBL/GenBank/DDBJ databases">
        <title>Complete genome sequence of Monaibacterium sp. ALG8 with diverse plasmids.</title>
        <authorList>
            <person name="Sun C."/>
        </authorList>
    </citation>
    <scope>NUCLEOTIDE SEQUENCE [LARGE SCALE GENOMIC DNA]</scope>
    <source>
        <strain evidence="6 7">ALG8</strain>
    </source>
</reference>
<dbReference type="SUPFAM" id="SSF55785">
    <property type="entry name" value="PYP-like sensor domain (PAS domain)"/>
    <property type="match status" value="1"/>
</dbReference>
<dbReference type="KEGG" id="mon:G8E03_10100"/>
<dbReference type="EMBL" id="CP049811">
    <property type="protein sequence ID" value="QIK41089.1"/>
    <property type="molecule type" value="Genomic_DNA"/>
</dbReference>
<dbReference type="InterPro" id="IPR051310">
    <property type="entry name" value="MCP_chemotaxis"/>
</dbReference>
<dbReference type="GO" id="GO:0006935">
    <property type="term" value="P:chemotaxis"/>
    <property type="evidence" value="ECO:0007669"/>
    <property type="project" value="UniProtKB-KW"/>
</dbReference>
<keyword evidence="7" id="KW-1185">Reference proteome</keyword>
<dbReference type="PANTHER" id="PTHR43531:SF11">
    <property type="entry name" value="METHYL-ACCEPTING CHEMOTAXIS PROTEIN 3"/>
    <property type="match status" value="1"/>
</dbReference>
<name>A0A6G7VM20_9RHOB</name>